<dbReference type="SMART" id="SM00421">
    <property type="entry name" value="HTH_LUXR"/>
    <property type="match status" value="1"/>
</dbReference>
<evidence type="ECO:0000259" key="1">
    <source>
        <dbReference type="PROSITE" id="PS50043"/>
    </source>
</evidence>
<evidence type="ECO:0000313" key="2">
    <source>
        <dbReference type="EMBL" id="GAA1712207.1"/>
    </source>
</evidence>
<dbReference type="InterPro" id="IPR051797">
    <property type="entry name" value="TrmB-like"/>
</dbReference>
<organism evidence="2 3">
    <name type="scientific">Fodinicola feengrottensis</name>
    <dbReference type="NCBI Taxonomy" id="435914"/>
    <lineage>
        <taxon>Bacteria</taxon>
        <taxon>Bacillati</taxon>
        <taxon>Actinomycetota</taxon>
        <taxon>Actinomycetes</taxon>
        <taxon>Mycobacteriales</taxon>
        <taxon>Fodinicola</taxon>
    </lineage>
</organism>
<dbReference type="PANTHER" id="PTHR34293">
    <property type="entry name" value="HTH-TYPE TRANSCRIPTIONAL REGULATOR TRMBL2"/>
    <property type="match status" value="1"/>
</dbReference>
<dbReference type="Pfam" id="PF13384">
    <property type="entry name" value="HTH_23"/>
    <property type="match status" value="1"/>
</dbReference>
<dbReference type="InterPro" id="IPR016032">
    <property type="entry name" value="Sig_transdc_resp-reg_C-effctor"/>
</dbReference>
<dbReference type="Proteomes" id="UP001500618">
    <property type="component" value="Unassembled WGS sequence"/>
</dbReference>
<dbReference type="Pfam" id="PF01978">
    <property type="entry name" value="TrmB"/>
    <property type="match status" value="1"/>
</dbReference>
<evidence type="ECO:0000313" key="3">
    <source>
        <dbReference type="Proteomes" id="UP001500618"/>
    </source>
</evidence>
<dbReference type="RefSeq" id="WP_344314573.1">
    <property type="nucleotide sequence ID" value="NZ_BAAANY010000038.1"/>
</dbReference>
<reference evidence="3" key="1">
    <citation type="journal article" date="2019" name="Int. J. Syst. Evol. Microbiol.">
        <title>The Global Catalogue of Microorganisms (GCM) 10K type strain sequencing project: providing services to taxonomists for standard genome sequencing and annotation.</title>
        <authorList>
            <consortium name="The Broad Institute Genomics Platform"/>
            <consortium name="The Broad Institute Genome Sequencing Center for Infectious Disease"/>
            <person name="Wu L."/>
            <person name="Ma J."/>
        </authorList>
    </citation>
    <scope>NUCLEOTIDE SEQUENCE [LARGE SCALE GENOMIC DNA]</scope>
    <source>
        <strain evidence="3">JCM 14718</strain>
    </source>
</reference>
<dbReference type="InterPro" id="IPR002831">
    <property type="entry name" value="Tscrpt_reg_TrmB_N"/>
</dbReference>
<dbReference type="Gene3D" id="1.10.10.10">
    <property type="entry name" value="Winged helix-like DNA-binding domain superfamily/Winged helix DNA-binding domain"/>
    <property type="match status" value="2"/>
</dbReference>
<gene>
    <name evidence="2" type="ORF">GCM10009765_71680</name>
</gene>
<dbReference type="SUPFAM" id="SSF46785">
    <property type="entry name" value="Winged helix' DNA-binding domain"/>
    <property type="match status" value="1"/>
</dbReference>
<dbReference type="PROSITE" id="PS50043">
    <property type="entry name" value="HTH_LUXR_2"/>
    <property type="match status" value="1"/>
</dbReference>
<dbReference type="InterPro" id="IPR000792">
    <property type="entry name" value="Tscrpt_reg_LuxR_C"/>
</dbReference>
<dbReference type="SUPFAM" id="SSF46894">
    <property type="entry name" value="C-terminal effector domain of the bipartite response regulators"/>
    <property type="match status" value="1"/>
</dbReference>
<dbReference type="InterPro" id="IPR036390">
    <property type="entry name" value="WH_DNA-bd_sf"/>
</dbReference>
<name>A0ABP4UUE4_9ACTN</name>
<dbReference type="EMBL" id="BAAANY010000038">
    <property type="protein sequence ID" value="GAA1712207.1"/>
    <property type="molecule type" value="Genomic_DNA"/>
</dbReference>
<protein>
    <submittedName>
        <fullName evidence="2">LuxR family transcriptional regulator</fullName>
    </submittedName>
</protein>
<feature type="domain" description="HTH luxR-type" evidence="1">
    <location>
        <begin position="258"/>
        <end position="323"/>
    </location>
</feature>
<proteinExistence type="predicted"/>
<accession>A0ABP4UUE4</accession>
<dbReference type="InterPro" id="IPR036388">
    <property type="entry name" value="WH-like_DNA-bd_sf"/>
</dbReference>
<sequence>MSDLTEHLSRLGLDSTETVAYARLLTCGPVVPAELATATGRTEPAIRLALGRLGELGLVRELADGTTVPVQPGGGVDLLGLERQAEVRAAQAAALNAYDLFRRSVWTQPADNVVEVVTGRSSILARSDLAESSASHQIRRFDTPPYHRPNTIANPQELENLARGVEYRVVYARVSVERREYYEGNIKPSIAAGELARVLPTVPAKMTIVDRRLALVSLPATEAAVNSAVMVVHPSSLLLALEGLFDLAWRASFPVHLGGRVPSSLSPGERRLVALLSAGMTDEKIAELLGISRRTLVRRMEKLMSLAGTTSRFQLALHASRHGWL</sequence>
<keyword evidence="3" id="KW-1185">Reference proteome</keyword>
<comment type="caution">
    <text evidence="2">The sequence shown here is derived from an EMBL/GenBank/DDBJ whole genome shotgun (WGS) entry which is preliminary data.</text>
</comment>
<dbReference type="PANTHER" id="PTHR34293:SF1">
    <property type="entry name" value="HTH-TYPE TRANSCRIPTIONAL REGULATOR TRMBL2"/>
    <property type="match status" value="1"/>
</dbReference>